<keyword evidence="1" id="KW-0732">Signal</keyword>
<evidence type="ECO:0000256" key="1">
    <source>
        <dbReference type="SAM" id="SignalP"/>
    </source>
</evidence>
<organism evidence="2 3">
    <name type="scientific">Hyphomonas hirschiana VP5</name>
    <dbReference type="NCBI Taxonomy" id="1280951"/>
    <lineage>
        <taxon>Bacteria</taxon>
        <taxon>Pseudomonadati</taxon>
        <taxon>Pseudomonadota</taxon>
        <taxon>Alphaproteobacteria</taxon>
        <taxon>Hyphomonadales</taxon>
        <taxon>Hyphomonadaceae</taxon>
        <taxon>Hyphomonas</taxon>
    </lineage>
</organism>
<proteinExistence type="predicted"/>
<evidence type="ECO:0000313" key="3">
    <source>
        <dbReference type="Proteomes" id="UP000025061"/>
    </source>
</evidence>
<keyword evidence="3" id="KW-1185">Reference proteome</keyword>
<evidence type="ECO:0008006" key="4">
    <source>
        <dbReference type="Google" id="ProtNLM"/>
    </source>
</evidence>
<dbReference type="Proteomes" id="UP000025061">
    <property type="component" value="Unassembled WGS sequence"/>
</dbReference>
<dbReference type="OrthoDB" id="9126735at2"/>
<gene>
    <name evidence="2" type="ORF">HHI_16035</name>
</gene>
<accession>A0A059F9Q2</accession>
<reference evidence="2 3" key="1">
    <citation type="submission" date="2013-04" db="EMBL/GenBank/DDBJ databases">
        <title>Hyphomonas hirschiana VP5 Genome Sequencing.</title>
        <authorList>
            <person name="Lai Q."/>
            <person name="Shao Z."/>
        </authorList>
    </citation>
    <scope>NUCLEOTIDE SEQUENCE [LARGE SCALE GENOMIC DNA]</scope>
    <source>
        <strain evidence="2 3">VP5</strain>
    </source>
</reference>
<dbReference type="EMBL" id="ARYI01000019">
    <property type="protein sequence ID" value="KCZ87268.1"/>
    <property type="molecule type" value="Genomic_DNA"/>
</dbReference>
<name>A0A059F9Q2_9PROT</name>
<protein>
    <recommendedName>
        <fullName evidence="4">DUF3034 family protein</fullName>
    </recommendedName>
</protein>
<dbReference type="Pfam" id="PF11231">
    <property type="entry name" value="DUF3034"/>
    <property type="match status" value="1"/>
</dbReference>
<feature type="signal peptide" evidence="1">
    <location>
        <begin position="1"/>
        <end position="19"/>
    </location>
</feature>
<dbReference type="PATRIC" id="fig|1280951.3.peg.3232"/>
<dbReference type="InterPro" id="IPR021393">
    <property type="entry name" value="DUF3034"/>
</dbReference>
<dbReference type="AlphaFoldDB" id="A0A059F9Q2"/>
<evidence type="ECO:0000313" key="2">
    <source>
        <dbReference type="EMBL" id="KCZ87268.1"/>
    </source>
</evidence>
<sequence length="291" mass="30892">MKWAPSILCAAVGMTVVVAPVAASQTLEPGGKLLLTRGISNVEGSGGGGLTPWALITGNGTDRGVGTSAHYSYAAVADFDVESFGAAVGLYDRLELSWSQMTLDTREAGAALGLGEGYEIGQDIWGAKLRIAGDAVYGQDTWLPQIAVGLQYKTSDRGDLVKALGAQEDEGIDVYASATKLFLSESILANATLRYTSANQTGLLGFMGDTEMELQPEVSLGYMLSRKLIVGGEYRFKPDNLAFAQEDDYFDVFGAYALNKNLTLTAGYVDLGSIATFENQRGLYLSAQIGF</sequence>
<comment type="caution">
    <text evidence="2">The sequence shown here is derived from an EMBL/GenBank/DDBJ whole genome shotgun (WGS) entry which is preliminary data.</text>
</comment>
<feature type="chain" id="PRO_5001572127" description="DUF3034 family protein" evidence="1">
    <location>
        <begin position="20"/>
        <end position="291"/>
    </location>
</feature>